<dbReference type="InterPro" id="IPR005835">
    <property type="entry name" value="NTP_transferase_dom"/>
</dbReference>
<keyword evidence="4" id="KW-0396">Initiation factor</keyword>
<evidence type="ECO:0000256" key="2">
    <source>
        <dbReference type="ARBA" id="ARBA00007878"/>
    </source>
</evidence>
<dbReference type="PANTHER" id="PTHR45989">
    <property type="entry name" value="TRANSLATION INITIATION FACTOR EIF-2B SUBUNIT GAMMA"/>
    <property type="match status" value="1"/>
</dbReference>
<evidence type="ECO:0000256" key="7">
    <source>
        <dbReference type="ARBA" id="ARBA00044229"/>
    </source>
</evidence>
<dbReference type="GO" id="GO:0002183">
    <property type="term" value="P:cytoplasmic translational initiation"/>
    <property type="evidence" value="ECO:0007669"/>
    <property type="project" value="TreeGrafter"/>
</dbReference>
<dbReference type="InterPro" id="IPR056764">
    <property type="entry name" value="LbH_EIF2B3/5"/>
</dbReference>
<comment type="subcellular location">
    <subcellularLocation>
        <location evidence="1">Cytoplasm</location>
        <location evidence="1">Cytosol</location>
    </subcellularLocation>
</comment>
<protein>
    <recommendedName>
        <fullName evidence="6">Translation initiation factor eIF2B subunit gamma</fullName>
    </recommendedName>
    <alternativeName>
        <fullName evidence="7">eIF2B GDP-GTP exchange factor subunit gamma</fullName>
    </alternativeName>
</protein>
<feature type="domain" description="Nucleotidyl transferase" evidence="10">
    <location>
        <begin position="2"/>
        <end position="124"/>
    </location>
</feature>
<reference evidence="13" key="1">
    <citation type="submission" date="2022-11" db="UniProtKB">
        <authorList>
            <consortium name="WormBaseParasite"/>
        </authorList>
    </citation>
    <scope>IDENTIFICATION</scope>
</reference>
<evidence type="ECO:0000256" key="5">
    <source>
        <dbReference type="ARBA" id="ARBA00022917"/>
    </source>
</evidence>
<proteinExistence type="inferred from homology"/>
<dbReference type="GO" id="GO:0005085">
    <property type="term" value="F:guanyl-nucleotide exchange factor activity"/>
    <property type="evidence" value="ECO:0007669"/>
    <property type="project" value="TreeGrafter"/>
</dbReference>
<evidence type="ECO:0000259" key="10">
    <source>
        <dbReference type="Pfam" id="PF00483"/>
    </source>
</evidence>
<dbReference type="Gene3D" id="3.90.550.10">
    <property type="entry name" value="Spore Coat Polysaccharide Biosynthesis Protein SpsA, Chain A"/>
    <property type="match status" value="1"/>
</dbReference>
<comment type="subunit">
    <text evidence="9">Component of the translation initiation factor 2B (eIF2B) complex which is a heterodecamer of two sets of five different subunits: alpha, beta, gamma, delta and epsilon. Subunits alpha, beta and delta comprise a regulatory subcomplex and subunits epsilon and gamma comprise a catalytic subcomplex. Within the complex, the hexameric regulatory complex resides at the center, with the two heterodimeric catalytic subcomplexes bound on opposite sides.</text>
</comment>
<organism evidence="12 13">
    <name type="scientific">Ditylenchus dipsaci</name>
    <dbReference type="NCBI Taxonomy" id="166011"/>
    <lineage>
        <taxon>Eukaryota</taxon>
        <taxon>Metazoa</taxon>
        <taxon>Ecdysozoa</taxon>
        <taxon>Nematoda</taxon>
        <taxon>Chromadorea</taxon>
        <taxon>Rhabditida</taxon>
        <taxon>Tylenchina</taxon>
        <taxon>Tylenchomorpha</taxon>
        <taxon>Sphaerularioidea</taxon>
        <taxon>Anguinidae</taxon>
        <taxon>Anguininae</taxon>
        <taxon>Ditylenchus</taxon>
    </lineage>
</organism>
<dbReference type="Pfam" id="PF00483">
    <property type="entry name" value="NTP_transferase"/>
    <property type="match status" value="1"/>
</dbReference>
<evidence type="ECO:0000256" key="1">
    <source>
        <dbReference type="ARBA" id="ARBA00004514"/>
    </source>
</evidence>
<dbReference type="GO" id="GO:0003743">
    <property type="term" value="F:translation initiation factor activity"/>
    <property type="evidence" value="ECO:0007669"/>
    <property type="project" value="UniProtKB-KW"/>
</dbReference>
<sequence>MSKSLLPVANIPLFWYSLNMLSRNNIKDVILVTNERCHSEIKNLLNDHSFPSIPNLSIEVICIDSKIDEDADEWGTADVLRHIQPKLKKDRDLLIVSGDVVSDISLTKMLSFHCKNNSMVTCLLSDSIINGPVPGPKERLKKYRDFVALIPDTNQLLFLSEEEDFGEAQEFNGNLFKKYPKVSFTSKYKDIHIYVMKQSAVEILKSHKNFSSIKADLISYLLRTQYSNKSGPELLNSLPNAACKCFAYVCSTEDDASLIARCNNVAVYFETNRAVQKILNKLHPGNVQKSREDLKSSSVNAIESQISVSGKIGEKTIFKKSVIGDNCSIGSGVKIESSLLMNDVVVKDGAVIKNSILFPNVEVGEKADLGMCIVSTGQTIGNKEKIVNQIVSPEKEMAIDENDFAPQILPMLL</sequence>
<dbReference type="InterPro" id="IPR029044">
    <property type="entry name" value="Nucleotide-diphossugar_trans"/>
</dbReference>
<comment type="function">
    <text evidence="8">Acts as a component of the translation initiation factor 2B (eIF2B) complex, which catalyzes the exchange of GDP for GTP on the eukaryotic initiation factor 2 (eIF2) complex gamma subunit. Its guanine nucleotide exchange factor activity is repressed when bound to eIF2 complex phosphorylated on the alpha subunit, thereby limiting the amount of methionyl-initiator methionine tRNA available to the ribosome and consequently global translation is repressed.</text>
</comment>
<evidence type="ECO:0000256" key="4">
    <source>
        <dbReference type="ARBA" id="ARBA00022540"/>
    </source>
</evidence>
<dbReference type="Proteomes" id="UP000887574">
    <property type="component" value="Unplaced"/>
</dbReference>
<dbReference type="AlphaFoldDB" id="A0A915EHR9"/>
<dbReference type="WBParaSite" id="jg6159">
    <property type="protein sequence ID" value="jg6159"/>
    <property type="gene ID" value="jg6159"/>
</dbReference>
<dbReference type="Pfam" id="PF25084">
    <property type="entry name" value="LbH_EIF2B"/>
    <property type="match status" value="1"/>
</dbReference>
<name>A0A915EHR9_9BILA</name>
<dbReference type="GO" id="GO:0005851">
    <property type="term" value="C:eukaryotic translation initiation factor 2B complex"/>
    <property type="evidence" value="ECO:0007669"/>
    <property type="project" value="TreeGrafter"/>
</dbReference>
<evidence type="ECO:0000259" key="11">
    <source>
        <dbReference type="Pfam" id="PF25084"/>
    </source>
</evidence>
<dbReference type="GO" id="GO:0005829">
    <property type="term" value="C:cytosol"/>
    <property type="evidence" value="ECO:0007669"/>
    <property type="project" value="UniProtKB-SubCell"/>
</dbReference>
<evidence type="ECO:0000313" key="12">
    <source>
        <dbReference type="Proteomes" id="UP000887574"/>
    </source>
</evidence>
<keyword evidence="3" id="KW-0963">Cytoplasm</keyword>
<dbReference type="InterPro" id="IPR051960">
    <property type="entry name" value="eIF2B_gamma"/>
</dbReference>
<comment type="similarity">
    <text evidence="2">Belongs to the eIF-2B gamma/epsilon subunits family.</text>
</comment>
<evidence type="ECO:0000256" key="9">
    <source>
        <dbReference type="ARBA" id="ARBA00046432"/>
    </source>
</evidence>
<evidence type="ECO:0000256" key="6">
    <source>
        <dbReference type="ARBA" id="ARBA00044196"/>
    </source>
</evidence>
<dbReference type="Gene3D" id="2.160.10.10">
    <property type="entry name" value="Hexapeptide repeat proteins"/>
    <property type="match status" value="1"/>
</dbReference>
<keyword evidence="5" id="KW-0648">Protein biosynthesis</keyword>
<accession>A0A915EHR9</accession>
<evidence type="ECO:0000256" key="3">
    <source>
        <dbReference type="ARBA" id="ARBA00022490"/>
    </source>
</evidence>
<dbReference type="PANTHER" id="PTHR45989:SF1">
    <property type="entry name" value="TRANSLATION INITIATION FACTOR EIF-2B SUBUNIT GAMMA"/>
    <property type="match status" value="1"/>
</dbReference>
<feature type="domain" description="EIF2B subunit epsilon/gamma LbH" evidence="11">
    <location>
        <begin position="295"/>
        <end position="385"/>
    </location>
</feature>
<evidence type="ECO:0000313" key="13">
    <source>
        <dbReference type="WBParaSite" id="jg6159"/>
    </source>
</evidence>
<keyword evidence="12" id="KW-1185">Reference proteome</keyword>
<evidence type="ECO:0000256" key="8">
    <source>
        <dbReference type="ARBA" id="ARBA00045373"/>
    </source>
</evidence>
<dbReference type="SUPFAM" id="SSF53448">
    <property type="entry name" value="Nucleotide-diphospho-sugar transferases"/>
    <property type="match status" value="1"/>
</dbReference>